<sequence>MRVIAKVGLRATSSKDKSTCRGNDMPVVSDFITILADTQQRTVTAPDGLTITEGFNTGGRHAPGTAYISFMVRGLTAGSPNVFVNNTDVGNLFSNDGNWQTQTVTLAGNVLNNGNNVLRISGVPNDSFDVRSVICHFHQDA</sequence>
<reference evidence="1 2" key="1">
    <citation type="journal article" date="2020" name="ISME J.">
        <title>Comparative genomics reveals insights into cyanobacterial evolution and habitat adaptation.</title>
        <authorList>
            <person name="Chen M.Y."/>
            <person name="Teng W.K."/>
            <person name="Zhao L."/>
            <person name="Hu C.X."/>
            <person name="Zhou Y.K."/>
            <person name="Han B.P."/>
            <person name="Song L.R."/>
            <person name="Shu W.S."/>
        </authorList>
    </citation>
    <scope>NUCLEOTIDE SEQUENCE [LARGE SCALE GENOMIC DNA]</scope>
    <source>
        <strain evidence="1 2">FACHB-248</strain>
    </source>
</reference>
<protein>
    <submittedName>
        <fullName evidence="1">Uncharacterized protein</fullName>
    </submittedName>
</protein>
<organism evidence="1 2">
    <name type="scientific">Scytonema hofmannii FACHB-248</name>
    <dbReference type="NCBI Taxonomy" id="1842502"/>
    <lineage>
        <taxon>Bacteria</taxon>
        <taxon>Bacillati</taxon>
        <taxon>Cyanobacteriota</taxon>
        <taxon>Cyanophyceae</taxon>
        <taxon>Nostocales</taxon>
        <taxon>Scytonemataceae</taxon>
        <taxon>Scytonema</taxon>
    </lineage>
</organism>
<evidence type="ECO:0000313" key="2">
    <source>
        <dbReference type="Proteomes" id="UP000660380"/>
    </source>
</evidence>
<accession>A0ABR8GRR2</accession>
<gene>
    <name evidence="1" type="ORF">H6G81_16865</name>
</gene>
<dbReference type="Proteomes" id="UP000660380">
    <property type="component" value="Unassembled WGS sequence"/>
</dbReference>
<keyword evidence="2" id="KW-1185">Reference proteome</keyword>
<name>A0ABR8GRR2_9CYAN</name>
<evidence type="ECO:0000313" key="1">
    <source>
        <dbReference type="EMBL" id="MBD2606152.1"/>
    </source>
</evidence>
<comment type="caution">
    <text evidence="1">The sequence shown here is derived from an EMBL/GenBank/DDBJ whole genome shotgun (WGS) entry which is preliminary data.</text>
</comment>
<dbReference type="RefSeq" id="WP_190909795.1">
    <property type="nucleotide sequence ID" value="NZ_JACJTA010000035.1"/>
</dbReference>
<dbReference type="EMBL" id="JACJTA010000035">
    <property type="protein sequence ID" value="MBD2606152.1"/>
    <property type="molecule type" value="Genomic_DNA"/>
</dbReference>
<proteinExistence type="predicted"/>